<dbReference type="InterPro" id="IPR015797">
    <property type="entry name" value="NUDIX_hydrolase-like_dom_sf"/>
</dbReference>
<dbReference type="PANTHER" id="PTHR21340">
    <property type="entry name" value="DIADENOSINE 5,5-P1,P4-TETRAPHOSPHATE PYROPHOSPHOHYDROLASE MUTT"/>
    <property type="match status" value="1"/>
</dbReference>
<reference evidence="4 5" key="1">
    <citation type="journal article" date="2016" name="PeerJ">
        <title>Gall-ID: tools for genotyping gall-causing phytopathogenic bacteria.</title>
        <authorList>
            <person name="Davis E.W.II."/>
            <person name="Weisberg A.J."/>
            <person name="Tabima J.F."/>
            <person name="Grunwald N.J."/>
            <person name="Chang J.H."/>
        </authorList>
    </citation>
    <scope>NUCLEOTIDE SEQUENCE [LARGE SCALE GENOMIC DNA]</scope>
    <source>
        <strain evidence="4 5">N2/73</strain>
    </source>
</reference>
<gene>
    <name evidence="4" type="ORF">A6U91_21855</name>
</gene>
<evidence type="ECO:0000313" key="4">
    <source>
        <dbReference type="EMBL" id="OCJ32826.1"/>
    </source>
</evidence>
<dbReference type="EMBL" id="LXKT01000029">
    <property type="protein sequence ID" value="OCJ32826.1"/>
    <property type="molecule type" value="Genomic_DNA"/>
</dbReference>
<dbReference type="Gene3D" id="3.90.79.10">
    <property type="entry name" value="Nucleoside Triphosphate Pyrophosphohydrolase"/>
    <property type="match status" value="1"/>
</dbReference>
<proteinExistence type="predicted"/>
<dbReference type="PANTHER" id="PTHR21340:SF0">
    <property type="entry name" value="BIS(5'-NUCLEOSYL)-TETRAPHOSPHATASE [ASYMMETRICAL]"/>
    <property type="match status" value="1"/>
</dbReference>
<dbReference type="Pfam" id="PF00293">
    <property type="entry name" value="NUDIX"/>
    <property type="match status" value="1"/>
</dbReference>
<sequence>MAEISIRSSAVSVVMLRKVPAGHEVLLMRRNGTLVGEWCQISGGIKKGEKAWEAAIREVREEAGLTCRTLYTADICEQFYEADRDTISIFPVFVGFVDADMEVVINDEHSEFKWVQISEALSIVPFPGQRHVLKHVETEFIAREPTRHLLIHDAHAGTTTK</sequence>
<dbReference type="GO" id="GO:0006754">
    <property type="term" value="P:ATP biosynthetic process"/>
    <property type="evidence" value="ECO:0007669"/>
    <property type="project" value="TreeGrafter"/>
</dbReference>
<dbReference type="Proteomes" id="UP000093451">
    <property type="component" value="Unassembled WGS sequence"/>
</dbReference>
<accession>A0AB36EC41</accession>
<evidence type="ECO:0000256" key="2">
    <source>
        <dbReference type="ARBA" id="ARBA00022801"/>
    </source>
</evidence>
<comment type="cofactor">
    <cofactor evidence="1">
        <name>Mg(2+)</name>
        <dbReference type="ChEBI" id="CHEBI:18420"/>
    </cofactor>
</comment>
<evidence type="ECO:0000313" key="5">
    <source>
        <dbReference type="Proteomes" id="UP000093451"/>
    </source>
</evidence>
<dbReference type="AlphaFoldDB" id="A0AB36EC41"/>
<name>A0AB36EC41_AGRTU</name>
<dbReference type="CDD" id="cd04664">
    <property type="entry name" value="NUDIX_DHNTPase_like"/>
    <property type="match status" value="1"/>
</dbReference>
<feature type="domain" description="Nudix hydrolase" evidence="3">
    <location>
        <begin position="6"/>
        <end position="137"/>
    </location>
</feature>
<dbReference type="RefSeq" id="WP_065689139.1">
    <property type="nucleotide sequence ID" value="NZ_LXKT01000029.1"/>
</dbReference>
<dbReference type="GO" id="GO:0004081">
    <property type="term" value="F:bis(5'-nucleosyl)-tetraphosphatase (asymmetrical) activity"/>
    <property type="evidence" value="ECO:0007669"/>
    <property type="project" value="TreeGrafter"/>
</dbReference>
<dbReference type="InterPro" id="IPR051325">
    <property type="entry name" value="Nudix_hydrolase_domain"/>
</dbReference>
<dbReference type="SUPFAM" id="SSF55811">
    <property type="entry name" value="Nudix"/>
    <property type="match status" value="1"/>
</dbReference>
<organism evidence="4 5">
    <name type="scientific">Agrobacterium tumefaciens</name>
    <dbReference type="NCBI Taxonomy" id="358"/>
    <lineage>
        <taxon>Bacteria</taxon>
        <taxon>Pseudomonadati</taxon>
        <taxon>Pseudomonadota</taxon>
        <taxon>Alphaproteobacteria</taxon>
        <taxon>Hyphomicrobiales</taxon>
        <taxon>Rhizobiaceae</taxon>
        <taxon>Rhizobium/Agrobacterium group</taxon>
        <taxon>Agrobacterium</taxon>
        <taxon>Agrobacterium tumefaciens complex</taxon>
    </lineage>
</organism>
<evidence type="ECO:0000256" key="1">
    <source>
        <dbReference type="ARBA" id="ARBA00001946"/>
    </source>
</evidence>
<dbReference type="InterPro" id="IPR020084">
    <property type="entry name" value="NUDIX_hydrolase_CS"/>
</dbReference>
<dbReference type="InterPro" id="IPR000086">
    <property type="entry name" value="NUDIX_hydrolase_dom"/>
</dbReference>
<keyword evidence="2 4" id="KW-0378">Hydrolase</keyword>
<dbReference type="PROSITE" id="PS51462">
    <property type="entry name" value="NUDIX"/>
    <property type="match status" value="1"/>
</dbReference>
<comment type="caution">
    <text evidence="4">The sequence shown here is derived from an EMBL/GenBank/DDBJ whole genome shotgun (WGS) entry which is preliminary data.</text>
</comment>
<protein>
    <submittedName>
        <fullName evidence="4">NUDIX hydrolase</fullName>
    </submittedName>
</protein>
<dbReference type="PROSITE" id="PS00893">
    <property type="entry name" value="NUDIX_BOX"/>
    <property type="match status" value="1"/>
</dbReference>
<dbReference type="GO" id="GO:0006167">
    <property type="term" value="P:AMP biosynthetic process"/>
    <property type="evidence" value="ECO:0007669"/>
    <property type="project" value="TreeGrafter"/>
</dbReference>
<evidence type="ECO:0000259" key="3">
    <source>
        <dbReference type="PROSITE" id="PS51462"/>
    </source>
</evidence>